<evidence type="ECO:0000256" key="7">
    <source>
        <dbReference type="ARBA" id="ARBA00034617"/>
    </source>
</evidence>
<comment type="similarity">
    <text evidence="1">Belongs to the helicase family. UvrD subfamily.</text>
</comment>
<dbReference type="InterPro" id="IPR014017">
    <property type="entry name" value="DNA_helicase_UvrD-like_C"/>
</dbReference>
<dbReference type="PROSITE" id="PS51217">
    <property type="entry name" value="UVRD_HELICASE_CTER"/>
    <property type="match status" value="1"/>
</dbReference>
<dbReference type="Proteomes" id="UP000603434">
    <property type="component" value="Unassembled WGS sequence"/>
</dbReference>
<protein>
    <recommendedName>
        <fullName evidence="8">DNA 3'-5' helicase</fullName>
        <ecNumber evidence="8">5.6.2.4</ecNumber>
    </recommendedName>
</protein>
<dbReference type="Pfam" id="PF00580">
    <property type="entry name" value="UvrD-helicase"/>
    <property type="match status" value="1"/>
</dbReference>
<dbReference type="Pfam" id="PF13361">
    <property type="entry name" value="UvrD_C"/>
    <property type="match status" value="1"/>
</dbReference>
<feature type="binding site" evidence="10">
    <location>
        <begin position="32"/>
        <end position="39"/>
    </location>
    <ligand>
        <name>ATP</name>
        <dbReference type="ChEBI" id="CHEBI:30616"/>
    </ligand>
</feature>
<dbReference type="PROSITE" id="PS51198">
    <property type="entry name" value="UVRD_HELICASE_ATP_BIND"/>
    <property type="match status" value="1"/>
</dbReference>
<evidence type="ECO:0000256" key="3">
    <source>
        <dbReference type="ARBA" id="ARBA00022801"/>
    </source>
</evidence>
<dbReference type="GO" id="GO:0005829">
    <property type="term" value="C:cytosol"/>
    <property type="evidence" value="ECO:0007669"/>
    <property type="project" value="TreeGrafter"/>
</dbReference>
<dbReference type="Gene3D" id="1.10.486.10">
    <property type="entry name" value="PCRA, domain 4"/>
    <property type="match status" value="1"/>
</dbReference>
<dbReference type="SUPFAM" id="SSF52540">
    <property type="entry name" value="P-loop containing nucleoside triphosphate hydrolases"/>
    <property type="match status" value="1"/>
</dbReference>
<comment type="catalytic activity">
    <reaction evidence="7">
        <text>Couples ATP hydrolysis with the unwinding of duplex DNA by translocating in the 3'-5' direction.</text>
        <dbReference type="EC" id="5.6.2.4"/>
    </reaction>
</comment>
<dbReference type="PANTHER" id="PTHR11070:SF3">
    <property type="entry name" value="DNA 3'-5' HELICASE"/>
    <property type="match status" value="1"/>
</dbReference>
<feature type="domain" description="UvrD-like helicase C-terminal" evidence="12">
    <location>
        <begin position="296"/>
        <end position="560"/>
    </location>
</feature>
<evidence type="ECO:0000256" key="9">
    <source>
        <dbReference type="ARBA" id="ARBA00048988"/>
    </source>
</evidence>
<dbReference type="InterPro" id="IPR000212">
    <property type="entry name" value="DNA_helicase_UvrD/REP"/>
</dbReference>
<evidence type="ECO:0000256" key="10">
    <source>
        <dbReference type="PROSITE-ProRule" id="PRU00560"/>
    </source>
</evidence>
<keyword evidence="6" id="KW-0413">Isomerase</keyword>
<comment type="catalytic activity">
    <reaction evidence="9">
        <text>ATP + H2O = ADP + phosphate + H(+)</text>
        <dbReference type="Rhea" id="RHEA:13065"/>
        <dbReference type="ChEBI" id="CHEBI:15377"/>
        <dbReference type="ChEBI" id="CHEBI:15378"/>
        <dbReference type="ChEBI" id="CHEBI:30616"/>
        <dbReference type="ChEBI" id="CHEBI:43474"/>
        <dbReference type="ChEBI" id="CHEBI:456216"/>
        <dbReference type="EC" id="5.6.2.4"/>
    </reaction>
</comment>
<feature type="domain" description="UvrD-like helicase ATP-binding" evidence="11">
    <location>
        <begin position="11"/>
        <end position="295"/>
    </location>
</feature>
<dbReference type="Gene3D" id="1.10.10.160">
    <property type="match status" value="1"/>
</dbReference>
<evidence type="ECO:0000313" key="13">
    <source>
        <dbReference type="EMBL" id="MBC8362257.1"/>
    </source>
</evidence>
<organism evidence="13 14">
    <name type="scientific">Candidatus Desulfatibia profunda</name>
    <dbReference type="NCBI Taxonomy" id="2841695"/>
    <lineage>
        <taxon>Bacteria</taxon>
        <taxon>Pseudomonadati</taxon>
        <taxon>Thermodesulfobacteriota</taxon>
        <taxon>Desulfobacteria</taxon>
        <taxon>Desulfobacterales</taxon>
        <taxon>Desulfobacterales incertae sedis</taxon>
        <taxon>Candidatus Desulfatibia</taxon>
    </lineage>
</organism>
<reference evidence="13 14" key="1">
    <citation type="submission" date="2020-08" db="EMBL/GenBank/DDBJ databases">
        <title>Bridging the membrane lipid divide: bacteria of the FCB group superphylum have the potential to synthesize archaeal ether lipids.</title>
        <authorList>
            <person name="Villanueva L."/>
            <person name="Von Meijenfeldt F.A.B."/>
            <person name="Westbye A.B."/>
            <person name="Yadav S."/>
            <person name="Hopmans E.C."/>
            <person name="Dutilh B.E."/>
            <person name="Sinninghe Damste J.S."/>
        </authorList>
    </citation>
    <scope>NUCLEOTIDE SEQUENCE [LARGE SCALE GENOMIC DNA]</scope>
    <source>
        <strain evidence="13">NIOZ-UU30</strain>
    </source>
</reference>
<evidence type="ECO:0000256" key="5">
    <source>
        <dbReference type="ARBA" id="ARBA00022840"/>
    </source>
</evidence>
<dbReference type="CDD" id="cd17932">
    <property type="entry name" value="DEXQc_UvrD"/>
    <property type="match status" value="1"/>
</dbReference>
<evidence type="ECO:0000259" key="11">
    <source>
        <dbReference type="PROSITE" id="PS51198"/>
    </source>
</evidence>
<dbReference type="Gene3D" id="3.40.50.300">
    <property type="entry name" value="P-loop containing nucleotide triphosphate hydrolases"/>
    <property type="match status" value="2"/>
</dbReference>
<evidence type="ECO:0000256" key="4">
    <source>
        <dbReference type="ARBA" id="ARBA00022806"/>
    </source>
</evidence>
<keyword evidence="4 10" id="KW-0347">Helicase</keyword>
<dbReference type="GO" id="GO:0043138">
    <property type="term" value="F:3'-5' DNA helicase activity"/>
    <property type="evidence" value="ECO:0007669"/>
    <property type="project" value="UniProtKB-EC"/>
</dbReference>
<evidence type="ECO:0000259" key="12">
    <source>
        <dbReference type="PROSITE" id="PS51217"/>
    </source>
</evidence>
<accession>A0A8J6TJE8</accession>
<evidence type="ECO:0000313" key="14">
    <source>
        <dbReference type="Proteomes" id="UP000603434"/>
    </source>
</evidence>
<dbReference type="GO" id="GO:0016787">
    <property type="term" value="F:hydrolase activity"/>
    <property type="evidence" value="ECO:0007669"/>
    <property type="project" value="UniProtKB-UniRule"/>
</dbReference>
<dbReference type="GO" id="GO:0005524">
    <property type="term" value="F:ATP binding"/>
    <property type="evidence" value="ECO:0007669"/>
    <property type="project" value="UniProtKB-UniRule"/>
</dbReference>
<evidence type="ECO:0000256" key="6">
    <source>
        <dbReference type="ARBA" id="ARBA00023235"/>
    </source>
</evidence>
<dbReference type="PANTHER" id="PTHR11070">
    <property type="entry name" value="UVRD / RECB / PCRA DNA HELICASE FAMILY MEMBER"/>
    <property type="match status" value="1"/>
</dbReference>
<sequence>MKNSDRISYNEALNPSQLKAVNFDEGPLLVIAGAGSGKTRTLTYRVARLVEKGVAPSSILLLTFTRKASLEMLKRAALLLDNRCEKVAGGTFHSFANATLRKYASKLGFRRDFSILDRVDSEALISMLRKEIISVSGHRSFPRKHSLAAIFSRAANKVLTVAEVILNDYPHFASNLDAIITLYNTYNRHKVENFLCDYDDLLVYLKTLLEDHQDIRDRISSLYHYIMVDEYQDTNLTQAEIIRLLAGRRQNVMVVGDDSQSIYAFRGANFKNIMKFPEIFPGTRIIRLEENYRSVQPILSLANVIIERAKEKYSKILFTRRPGGPLPVLVRADTENSQSRFVVAKIRELNQSGIPLKQIAVLFRANFHSFDLEIELNRAAIPFVKVGGFKFIESAHIKDFLAHLRVLSNPYDSVCWQRILLLLDRIGSKNAQKIYEAILAEKSGYAGIFSVKTKKVQSSGFKGLADLFALIDSTPMSVTQAGEAVFNYYVSILKDKYDDHPKRTKDLEQLLNIMGRYRTISAFLTDMALEPPNTSFGASFATDDPVDDRLILSTVHSAKGLEWHTVFIIWALEGRFPSIHALHNEEDLEEELRLMYVAATRAKENLFFTYPSQIYDRASGMVLNRPSRFIADIPGNILKKYTTEG</sequence>
<dbReference type="EC" id="5.6.2.4" evidence="8"/>
<dbReference type="GO" id="GO:0000725">
    <property type="term" value="P:recombinational repair"/>
    <property type="evidence" value="ECO:0007669"/>
    <property type="project" value="TreeGrafter"/>
</dbReference>
<dbReference type="GO" id="GO:0003677">
    <property type="term" value="F:DNA binding"/>
    <property type="evidence" value="ECO:0007669"/>
    <property type="project" value="InterPro"/>
</dbReference>
<evidence type="ECO:0000256" key="2">
    <source>
        <dbReference type="ARBA" id="ARBA00022741"/>
    </source>
</evidence>
<dbReference type="AlphaFoldDB" id="A0A8J6TJE8"/>
<evidence type="ECO:0000256" key="8">
    <source>
        <dbReference type="ARBA" id="ARBA00034808"/>
    </source>
</evidence>
<name>A0A8J6TJE8_9BACT</name>
<gene>
    <name evidence="13" type="ORF">H8E23_12765</name>
</gene>
<keyword evidence="3 10" id="KW-0378">Hydrolase</keyword>
<keyword evidence="2 10" id="KW-0547">Nucleotide-binding</keyword>
<dbReference type="InterPro" id="IPR027417">
    <property type="entry name" value="P-loop_NTPase"/>
</dbReference>
<dbReference type="InterPro" id="IPR014016">
    <property type="entry name" value="UvrD-like_ATP-bd"/>
</dbReference>
<comment type="caution">
    <text evidence="13">The sequence shown here is derived from an EMBL/GenBank/DDBJ whole genome shotgun (WGS) entry which is preliminary data.</text>
</comment>
<dbReference type="InterPro" id="IPR013986">
    <property type="entry name" value="DExx_box_DNA_helicase_dom_sf"/>
</dbReference>
<evidence type="ECO:0000256" key="1">
    <source>
        <dbReference type="ARBA" id="ARBA00009922"/>
    </source>
</evidence>
<dbReference type="EMBL" id="JACNJH010000177">
    <property type="protein sequence ID" value="MBC8362257.1"/>
    <property type="molecule type" value="Genomic_DNA"/>
</dbReference>
<proteinExistence type="inferred from homology"/>
<keyword evidence="5 10" id="KW-0067">ATP-binding</keyword>